<dbReference type="InterPro" id="IPR014729">
    <property type="entry name" value="Rossmann-like_a/b/a_fold"/>
</dbReference>
<name>A0A1G9QKV1_9ACTN</name>
<dbReference type="RefSeq" id="WP_091216353.1">
    <property type="nucleotide sequence ID" value="NZ_FNHE01000003.1"/>
</dbReference>
<sequence>MYDRMLVAVDASPDSPDDSLARTTQFATMAGASVHLLHVTRGHLGARDITAGAGFGVDPVEDDVDVRDRQVVQDAVDRLASAGIEVHGELVGATEHDIADVIVQRAEELAVDLIVLGYQHHRGSTVAEHVIRRRPHCSILLARPPESHRGRR</sequence>
<evidence type="ECO:0000256" key="1">
    <source>
        <dbReference type="ARBA" id="ARBA00008791"/>
    </source>
</evidence>
<feature type="domain" description="UspA" evidence="2">
    <location>
        <begin position="1"/>
        <end position="123"/>
    </location>
</feature>
<gene>
    <name evidence="3" type="ORF">SAMN05660642_01720</name>
</gene>
<dbReference type="SUPFAM" id="SSF52402">
    <property type="entry name" value="Adenine nucleotide alpha hydrolases-like"/>
    <property type="match status" value="1"/>
</dbReference>
<comment type="similarity">
    <text evidence="1">Belongs to the universal stress protein A family.</text>
</comment>
<evidence type="ECO:0000313" key="3">
    <source>
        <dbReference type="EMBL" id="SDM11622.1"/>
    </source>
</evidence>
<dbReference type="AlphaFoldDB" id="A0A1G9QKV1"/>
<protein>
    <submittedName>
        <fullName evidence="3">Nucleotide-binding universal stress protein, UspA family</fullName>
    </submittedName>
</protein>
<dbReference type="EMBL" id="FNHE01000003">
    <property type="protein sequence ID" value="SDM11622.1"/>
    <property type="molecule type" value="Genomic_DNA"/>
</dbReference>
<dbReference type="CDD" id="cd00293">
    <property type="entry name" value="USP-like"/>
    <property type="match status" value="1"/>
</dbReference>
<organism evidence="3 4">
    <name type="scientific">Geodermatophilus siccatus</name>
    <dbReference type="NCBI Taxonomy" id="1137991"/>
    <lineage>
        <taxon>Bacteria</taxon>
        <taxon>Bacillati</taxon>
        <taxon>Actinomycetota</taxon>
        <taxon>Actinomycetes</taxon>
        <taxon>Geodermatophilales</taxon>
        <taxon>Geodermatophilaceae</taxon>
        <taxon>Geodermatophilus</taxon>
    </lineage>
</organism>
<dbReference type="STRING" id="1137991.SAMN05660642_01720"/>
<keyword evidence="4" id="KW-1185">Reference proteome</keyword>
<evidence type="ECO:0000313" key="4">
    <source>
        <dbReference type="Proteomes" id="UP000198680"/>
    </source>
</evidence>
<accession>A0A1G9QKV1</accession>
<dbReference type="PANTHER" id="PTHR46268">
    <property type="entry name" value="STRESS RESPONSE PROTEIN NHAX"/>
    <property type="match status" value="1"/>
</dbReference>
<dbReference type="PANTHER" id="PTHR46268:SF15">
    <property type="entry name" value="UNIVERSAL STRESS PROTEIN HP_0031"/>
    <property type="match status" value="1"/>
</dbReference>
<dbReference type="InterPro" id="IPR006016">
    <property type="entry name" value="UspA"/>
</dbReference>
<dbReference type="Proteomes" id="UP000198680">
    <property type="component" value="Unassembled WGS sequence"/>
</dbReference>
<proteinExistence type="inferred from homology"/>
<evidence type="ECO:0000259" key="2">
    <source>
        <dbReference type="Pfam" id="PF00582"/>
    </source>
</evidence>
<dbReference type="Pfam" id="PF00582">
    <property type="entry name" value="Usp"/>
    <property type="match status" value="1"/>
</dbReference>
<reference evidence="4" key="1">
    <citation type="submission" date="2016-10" db="EMBL/GenBank/DDBJ databases">
        <authorList>
            <person name="Varghese N."/>
            <person name="Submissions S."/>
        </authorList>
    </citation>
    <scope>NUCLEOTIDE SEQUENCE [LARGE SCALE GENOMIC DNA]</scope>
    <source>
        <strain evidence="4">DSM 45419</strain>
    </source>
</reference>
<dbReference type="OrthoDB" id="9792500at2"/>
<dbReference type="Gene3D" id="3.40.50.620">
    <property type="entry name" value="HUPs"/>
    <property type="match status" value="1"/>
</dbReference>